<dbReference type="EMBL" id="OUUZ01000001">
    <property type="protein sequence ID" value="SPQ19700.1"/>
    <property type="molecule type" value="Genomic_DNA"/>
</dbReference>
<dbReference type="InterPro" id="IPR051380">
    <property type="entry name" value="pH-response_reg_palI/RIM9"/>
</dbReference>
<evidence type="ECO:0000256" key="6">
    <source>
        <dbReference type="SAM" id="Phobius"/>
    </source>
</evidence>
<keyword evidence="2 6" id="KW-0812">Transmembrane</keyword>
<dbReference type="InterPro" id="IPR009571">
    <property type="entry name" value="SUR7/Rim9-like_fungi"/>
</dbReference>
<sequence>MLRPATPLSVLLFAAFVLLMLSVLSTPIIRVIPLASWQGVDFGVFGYCDKNGCTSIGIGYDVRSSNSNDFDLPSSTRSTISSLLIIHPVAAGVTLIMFVLAVVAHFHSPSHSSRYLLLLFIVGILNFLVCLLSFLADVLLFVPHMAWGSYVVLAATILVALSGLVSCAMRRTIVGRKARQKRIAENAEMSGENYYKRQAQQTTAPVPVSSTLQPTLPVVSGANGGADTLPEFASFEKKDDRSSDERIPLTSRSPSDRPPGTFTFEPAAATVILRGPLPLSAWAHLGEAGCPKEVTEDVVGILGPAEAAMAVMVPRQEAAADTARPAVEVTDPLEAEEVTAPLHVVTEGPSEAGGHLHRRTTQVPKVRMTEGLHLPGHMAPALMALADRRPVRHRLLAM</sequence>
<accession>A0A446BB10</accession>
<feature type="signal peptide" evidence="7">
    <location>
        <begin position="1"/>
        <end position="25"/>
    </location>
</feature>
<feature type="chain" id="PRO_5019321245" evidence="7">
    <location>
        <begin position="26"/>
        <end position="398"/>
    </location>
</feature>
<reference evidence="8 9" key="1">
    <citation type="submission" date="2018-04" db="EMBL/GenBank/DDBJ databases">
        <authorList>
            <person name="Huttner S."/>
            <person name="Dainat J."/>
        </authorList>
    </citation>
    <scope>NUCLEOTIDE SEQUENCE [LARGE SCALE GENOMIC DNA]</scope>
</reference>
<evidence type="ECO:0000313" key="8">
    <source>
        <dbReference type="EMBL" id="SPQ19700.1"/>
    </source>
</evidence>
<dbReference type="Proteomes" id="UP000289323">
    <property type="component" value="Unassembled WGS sequence"/>
</dbReference>
<keyword evidence="7" id="KW-0732">Signal</keyword>
<keyword evidence="3 6" id="KW-1133">Transmembrane helix</keyword>
<evidence type="ECO:0000256" key="4">
    <source>
        <dbReference type="ARBA" id="ARBA00023136"/>
    </source>
</evidence>
<feature type="region of interest" description="Disordered" evidence="5">
    <location>
        <begin position="230"/>
        <end position="263"/>
    </location>
</feature>
<name>A0A446BB10_9PEZI</name>
<dbReference type="GO" id="GO:0005886">
    <property type="term" value="C:plasma membrane"/>
    <property type="evidence" value="ECO:0007669"/>
    <property type="project" value="InterPro"/>
</dbReference>
<keyword evidence="4 6" id="KW-0472">Membrane</keyword>
<comment type="subcellular location">
    <subcellularLocation>
        <location evidence="1">Membrane</location>
        <topology evidence="1">Multi-pass membrane protein</topology>
    </subcellularLocation>
</comment>
<evidence type="ECO:0000256" key="7">
    <source>
        <dbReference type="SAM" id="SignalP"/>
    </source>
</evidence>
<evidence type="ECO:0000256" key="1">
    <source>
        <dbReference type="ARBA" id="ARBA00004141"/>
    </source>
</evidence>
<dbReference type="GO" id="GO:0032153">
    <property type="term" value="C:cell division site"/>
    <property type="evidence" value="ECO:0007669"/>
    <property type="project" value="TreeGrafter"/>
</dbReference>
<evidence type="ECO:0000256" key="2">
    <source>
        <dbReference type="ARBA" id="ARBA00022692"/>
    </source>
</evidence>
<dbReference type="PANTHER" id="PTHR28013:SF3">
    <property type="entry name" value="PROTEIN DCV1-RELATED"/>
    <property type="match status" value="1"/>
</dbReference>
<organism evidence="8 9">
    <name type="scientific">Thermothielavioides terrestris</name>
    <dbReference type="NCBI Taxonomy" id="2587410"/>
    <lineage>
        <taxon>Eukaryota</taxon>
        <taxon>Fungi</taxon>
        <taxon>Dikarya</taxon>
        <taxon>Ascomycota</taxon>
        <taxon>Pezizomycotina</taxon>
        <taxon>Sordariomycetes</taxon>
        <taxon>Sordariomycetidae</taxon>
        <taxon>Sordariales</taxon>
        <taxon>Chaetomiaceae</taxon>
        <taxon>Thermothielavioides</taxon>
    </lineage>
</organism>
<dbReference type="Pfam" id="PF06687">
    <property type="entry name" value="SUR7"/>
    <property type="match status" value="1"/>
</dbReference>
<evidence type="ECO:0000256" key="3">
    <source>
        <dbReference type="ARBA" id="ARBA00022989"/>
    </source>
</evidence>
<dbReference type="PANTHER" id="PTHR28013">
    <property type="entry name" value="PROTEIN DCV1-RELATED"/>
    <property type="match status" value="1"/>
</dbReference>
<evidence type="ECO:0000256" key="5">
    <source>
        <dbReference type="SAM" id="MobiDB-lite"/>
    </source>
</evidence>
<feature type="transmembrane region" description="Helical" evidence="6">
    <location>
        <begin position="115"/>
        <end position="135"/>
    </location>
</feature>
<feature type="transmembrane region" description="Helical" evidence="6">
    <location>
        <begin position="80"/>
        <end position="103"/>
    </location>
</feature>
<dbReference type="GO" id="GO:0035838">
    <property type="term" value="C:growing cell tip"/>
    <property type="evidence" value="ECO:0007669"/>
    <property type="project" value="TreeGrafter"/>
</dbReference>
<feature type="compositionally biased region" description="Basic and acidic residues" evidence="5">
    <location>
        <begin position="234"/>
        <end position="247"/>
    </location>
</feature>
<evidence type="ECO:0000313" key="9">
    <source>
        <dbReference type="Proteomes" id="UP000289323"/>
    </source>
</evidence>
<proteinExistence type="predicted"/>
<feature type="transmembrane region" description="Helical" evidence="6">
    <location>
        <begin position="147"/>
        <end position="169"/>
    </location>
</feature>
<dbReference type="AlphaFoldDB" id="A0A446BB10"/>
<gene>
    <name evidence="8" type="ORF">TT172_LOCUS2119</name>
</gene>
<protein>
    <submittedName>
        <fullName evidence="8">1e6f351b-5164-459c-80ef-9336c440eb16</fullName>
    </submittedName>
</protein>